<name>A0A7M4EQT6_CROPO</name>
<evidence type="ECO:0000256" key="7">
    <source>
        <dbReference type="SAM" id="MobiDB-lite"/>
    </source>
</evidence>
<keyword evidence="5" id="KW-0539">Nucleus</keyword>
<feature type="compositionally biased region" description="Polar residues" evidence="7">
    <location>
        <begin position="760"/>
        <end position="787"/>
    </location>
</feature>
<feature type="compositionally biased region" description="Low complexity" evidence="7">
    <location>
        <begin position="741"/>
        <end position="758"/>
    </location>
</feature>
<evidence type="ECO:0000256" key="5">
    <source>
        <dbReference type="ARBA" id="ARBA00023242"/>
    </source>
</evidence>
<dbReference type="Pfam" id="PF00498">
    <property type="entry name" value="FHA"/>
    <property type="match status" value="1"/>
</dbReference>
<feature type="region of interest" description="Disordered" evidence="7">
    <location>
        <begin position="1422"/>
        <end position="1448"/>
    </location>
</feature>
<feature type="region of interest" description="Disordered" evidence="7">
    <location>
        <begin position="2016"/>
        <end position="2271"/>
    </location>
</feature>
<feature type="compositionally biased region" description="Basic and acidic residues" evidence="7">
    <location>
        <begin position="1686"/>
        <end position="1706"/>
    </location>
</feature>
<dbReference type="InterPro" id="IPR029334">
    <property type="entry name" value="PP1-bd"/>
</dbReference>
<dbReference type="GO" id="GO:0005634">
    <property type="term" value="C:nucleus"/>
    <property type="evidence" value="ECO:0007669"/>
    <property type="project" value="UniProtKB-SubCell"/>
</dbReference>
<evidence type="ECO:0000256" key="2">
    <source>
        <dbReference type="ARBA" id="ARBA00022499"/>
    </source>
</evidence>
<dbReference type="SMART" id="SM00240">
    <property type="entry name" value="FHA"/>
    <property type="match status" value="1"/>
</dbReference>
<evidence type="ECO:0000256" key="4">
    <source>
        <dbReference type="ARBA" id="ARBA00022843"/>
    </source>
</evidence>
<dbReference type="OMA" id="TQSHVKN"/>
<dbReference type="InterPro" id="IPR012568">
    <property type="entry name" value="KI67R"/>
</dbReference>
<dbReference type="PROSITE" id="PS51257">
    <property type="entry name" value="PROKAR_LIPOPROTEIN"/>
    <property type="match status" value="1"/>
</dbReference>
<protein>
    <submittedName>
        <fullName evidence="9">Marker of proliferation Ki-67</fullName>
    </submittedName>
</protein>
<dbReference type="Gene3D" id="2.60.200.20">
    <property type="match status" value="1"/>
</dbReference>
<evidence type="ECO:0000259" key="8">
    <source>
        <dbReference type="PROSITE" id="PS50006"/>
    </source>
</evidence>
<feature type="compositionally biased region" description="Polar residues" evidence="7">
    <location>
        <begin position="1824"/>
        <end position="1833"/>
    </location>
</feature>
<feature type="compositionally biased region" description="Basic and acidic residues" evidence="7">
    <location>
        <begin position="1634"/>
        <end position="1648"/>
    </location>
</feature>
<dbReference type="Ensembl" id="ENSCPRT00005015905.1">
    <property type="protein sequence ID" value="ENSCPRP00005013548.1"/>
    <property type="gene ID" value="ENSCPRG00005009575.1"/>
</dbReference>
<feature type="region of interest" description="Disordered" evidence="7">
    <location>
        <begin position="136"/>
        <end position="192"/>
    </location>
</feature>
<feature type="region of interest" description="Disordered" evidence="7">
    <location>
        <begin position="103"/>
        <end position="122"/>
    </location>
</feature>
<dbReference type="GO" id="GO:0007088">
    <property type="term" value="P:regulation of mitotic nuclear division"/>
    <property type="evidence" value="ECO:0007669"/>
    <property type="project" value="TreeGrafter"/>
</dbReference>
<feature type="compositionally biased region" description="Polar residues" evidence="7">
    <location>
        <begin position="367"/>
        <end position="380"/>
    </location>
</feature>
<dbReference type="InterPro" id="IPR008984">
    <property type="entry name" value="SMAD_FHA_dom_sf"/>
</dbReference>
<evidence type="ECO:0000256" key="1">
    <source>
        <dbReference type="ARBA" id="ARBA00004123"/>
    </source>
</evidence>
<dbReference type="SMART" id="SM01295">
    <property type="entry name" value="K167R"/>
    <property type="match status" value="1"/>
</dbReference>
<dbReference type="GO" id="GO:0005694">
    <property type="term" value="C:chromosome"/>
    <property type="evidence" value="ECO:0007669"/>
    <property type="project" value="TreeGrafter"/>
</dbReference>
<feature type="compositionally biased region" description="Basic residues" evidence="7">
    <location>
        <begin position="384"/>
        <end position="393"/>
    </location>
</feature>
<sequence length="2384" mass="264784">MPLFGKIVVIKRNGADGIHFPLTACSCLFGRKTECDIRIQLPQVSKEHCKIEVNENKEAILTNLSNVNPTQLNSSSFQQPVHLKHGDILTIVDRSFRFEYPAQSTPRKRCSRSPKSETLQVLHVQQVAEVESLLTETARSKGPHGSDDSECEGQNAGQNKQSTEENITRPKSAKKPATPKSACRTPKSIKKENKMSPFSQIYEYLKHENEINNSQSEDNMQQQTRISRCLPGQGSQIKMDAIIREDAKGCKVKQNIHGLKHNQFTTEQNGLEKRFSGNHRTVVSNQKPIDLEEKNDLPLQDSAETYEQNVSRKSEVTKCIAIKLKRVSDQKTAFSPKSCTIESLGDIAQVLTTGTPIKHSTEAANEDSLTSISETTEYSASTPRSRRKGRRSHSSSSTRETNETSSISTDTSLTGQDFLLMLKQSTEIQSEIQKEGVVCKSDGNELCVLAEINKNSKQKRNCKLLTPIKSLSAEDVVKEIHDETYFASEGRDSEIHTPSPGKSSFQSTRRSGSRNKELQSKSCLHSEMLSPEKVATKGASPTICKSHCGTRRGRPRTSGQQIEKALERDTSQEHDRSVDSDKKELAAKSCQQKLDLEDASIMPRCHTLSSKRCSESIVLKDDEILSEMSACGLSAKIEESGELKRSPQKRKSGNGDLSLQPLGKRKRVSFGGHLSPELFDKSLPPNSPLKRGAIPARLSLPFGNSPRAVLKKAQGFKRCVIKELSERLQKKKLSPKHSPARRSPAASPPARKSPAASPVLENTSSKLSDHQISVPTTPKQVTRQSARFTAKRTPGKRRSGAVAAVHAKRRSGASDANLLVAKSWAEVVKLGIARPQVRTAKKYVQKGRRVKKLKLPKTPERKVKGQFSTGHADSPATIMIGRAHTTTVKIDYGQAPKVVKNSALKLCMDINESFTGMPEMFKIPVNRDEKGPSLTSGQKTDLSPMYTAMEVSELLTPEESGEMAVSPLNISSSAKQKQVNQEVVSHFLKREKSSDSDKDKAIMKKKTGTKPLIIAENKINEVTLGARSQMNTPKQETEPLEPLSGAKKTPEEKMEPVETLAGVRRSLRTPKQKAEPTEALSGVKRLMRTPKQKTQPVDALSGVKRLMRTPKQKTQPVDALSGVRRLMRTPKQKTEPVVDDIAYKRLFETPEECKQVGNNVCGVSVTKATAKVKYQPVKDMKGISCMMKTPKEIVRPIEDMFGISRLLRTPREKYLPVDDFVGLQKFLAEPKQKRSDSELDYVGVKEMFDTPEEKVPSTEVTDLSQKKVFPCTDSRNERREEKSSLCNSSEKLFLSLRKRTGGQENLEMLDSIVPAERNRVKTERNKQCSTDEPCSKERSQRPRRNTRRAETAKCMQRDEDDFTKNLIEAVPMEELENKKAKIKVTKKKGEALKRNSRKQLAETEEVVKMDSDSVGNIQEIKRTSNETAVKTQAPLEETEAGNKDVGTDQNCKSNYLLSENANEVPLNVYNLQANTNPVKESNPRCRNNRGKKGVIVSKENEFSKNVNGKEASQTKDRSIKNINDQDFIMAQTADTYSLDSLSDSRKEQHAAQVAFSGTNSLNESQCGFEREISSEEIIPQMKSDIESQKTATKKSSRTEKTSKTKKDQKDSTTAGVQIVKEESTVLRLRSTRRSNKEQEAPKTNHNEILENNPTESKENTLRRGKGKKVQFQVKESSSISLRGKHAVPEGDNKEANHEDGQNETSKKIPAQANGRRGQRKQVDLVLQAATSSSVTGNSILLEDPSKDETATSSIKQNSLRSWKREVVFTSQMANSTSLRRKHDLLEGNDKEETLQKDEKVVLENTASQTKVSASTRGRGKKAHFTQQATSSFSLRGKHGLTKSNDKNEIANEDQGAGLEMSAASTEEIPTRRGRRKNVALVSQEARSTLLQTKCVLPTNGVNEEILKEDQNIALGNTTAQTRANSARREKIKKSDFTQQVASSPSVGGKCGLERNGVDTSEDQNVALETVPSARENLSRRGRRKNAVILAQTNNFTSQGGKCDLLTANVTEKVPVEDQNKALENTSEAKAGASARGRRRKADLVEQATSSLSHRGKRGLPKNDGKEEISDNQNIILETVPFSSEIPPRRGRRKGVVPLSQATSSTSQREKCSLSESNDQEDTHKENKNVALENAPPPEKSNPLKKKGKKKMDLLSPAAGSTVPHNQFSLPENDGKRETPKGDQNMPLEITSSAKGKSSGRGRKKKTDASTLRKTDDLPKDSGQEESLKEDKNVALENALSHRKPDLSRRKRNKKIEVISQADNSPLFQDKTRLPEDDIKEVVYTEDQNVVLEHTTAKEIILRKGKKKEIILPSQAASSAPLGRKRHLPEDERAAKKVKSGESGESRTLLRGRRNKTQERNDKEDASLIQTGIERRTRASTRTRK</sequence>
<reference evidence="9" key="2">
    <citation type="submission" date="2025-09" db="UniProtKB">
        <authorList>
            <consortium name="Ensembl"/>
        </authorList>
    </citation>
    <scope>IDENTIFICATION</scope>
</reference>
<dbReference type="GO" id="GO:0051983">
    <property type="term" value="P:regulation of chromosome segregation"/>
    <property type="evidence" value="ECO:0007669"/>
    <property type="project" value="TreeGrafter"/>
</dbReference>
<feature type="region of interest" description="Disordered" evidence="7">
    <location>
        <begin position="358"/>
        <end position="410"/>
    </location>
</feature>
<feature type="compositionally biased region" description="Basic and acidic residues" evidence="7">
    <location>
        <begin position="1596"/>
        <end position="1610"/>
    </location>
</feature>
<dbReference type="PANTHER" id="PTHR21603">
    <property type="entry name" value="ANTIGEN KI-67-LIKE PROTEIN"/>
    <property type="match status" value="1"/>
</dbReference>
<feature type="compositionally biased region" description="Basic and acidic residues" evidence="7">
    <location>
        <begin position="636"/>
        <end position="645"/>
    </location>
</feature>
<feature type="region of interest" description="Disordered" evidence="7">
    <location>
        <begin position="1317"/>
        <end position="1350"/>
    </location>
</feature>
<evidence type="ECO:0000313" key="10">
    <source>
        <dbReference type="Proteomes" id="UP000594220"/>
    </source>
</evidence>
<keyword evidence="10" id="KW-1185">Reference proteome</keyword>
<dbReference type="PROSITE" id="PS50006">
    <property type="entry name" value="FHA_DOMAIN"/>
    <property type="match status" value="1"/>
</dbReference>
<gene>
    <name evidence="9" type="primary">MKI67</name>
</gene>
<feature type="region of interest" description="Disordered" evidence="7">
    <location>
        <begin position="727"/>
        <end position="803"/>
    </location>
</feature>
<feature type="region of interest" description="Disordered" evidence="7">
    <location>
        <begin position="1807"/>
        <end position="1875"/>
    </location>
</feature>
<evidence type="ECO:0000256" key="6">
    <source>
        <dbReference type="ARBA" id="ARBA00023306"/>
    </source>
</evidence>
<keyword evidence="4" id="KW-0832">Ubl conjugation</keyword>
<feature type="region of interest" description="Disordered" evidence="7">
    <location>
        <begin position="636"/>
        <end position="703"/>
    </location>
</feature>
<feature type="domain" description="FHA" evidence="8">
    <location>
        <begin position="27"/>
        <end position="77"/>
    </location>
</feature>
<dbReference type="CDD" id="cd22673">
    <property type="entry name" value="FHA_Ki67"/>
    <property type="match status" value="1"/>
</dbReference>
<feature type="region of interest" description="Disordered" evidence="7">
    <location>
        <begin position="488"/>
        <end position="587"/>
    </location>
</feature>
<feature type="compositionally biased region" description="Basic residues" evidence="7">
    <location>
        <begin position="789"/>
        <end position="799"/>
    </location>
</feature>
<evidence type="ECO:0000256" key="3">
    <source>
        <dbReference type="ARBA" id="ARBA00022553"/>
    </source>
</evidence>
<feature type="region of interest" description="Disordered" evidence="7">
    <location>
        <begin position="1576"/>
        <end position="1721"/>
    </location>
</feature>
<dbReference type="PANTHER" id="PTHR21603:SF17">
    <property type="entry name" value="PROLIFERATION MARKER PROTEIN KI-67"/>
    <property type="match status" value="1"/>
</dbReference>
<dbReference type="GeneTree" id="ENSGT00940000154352"/>
<feature type="compositionally biased region" description="Basic and acidic residues" evidence="7">
    <location>
        <begin position="2206"/>
        <end position="2233"/>
    </location>
</feature>
<feature type="compositionally biased region" description="Low complexity" evidence="7">
    <location>
        <begin position="394"/>
        <end position="409"/>
    </location>
</feature>
<organism evidence="9 10">
    <name type="scientific">Crocodylus porosus</name>
    <name type="common">Saltwater crocodile</name>
    <name type="synonym">Estuarine crocodile</name>
    <dbReference type="NCBI Taxonomy" id="8502"/>
    <lineage>
        <taxon>Eukaryota</taxon>
        <taxon>Metazoa</taxon>
        <taxon>Chordata</taxon>
        <taxon>Craniata</taxon>
        <taxon>Vertebrata</taxon>
        <taxon>Euteleostomi</taxon>
        <taxon>Archelosauria</taxon>
        <taxon>Archosauria</taxon>
        <taxon>Crocodylia</taxon>
        <taxon>Longirostres</taxon>
        <taxon>Crocodylidae</taxon>
        <taxon>Crocodylus</taxon>
    </lineage>
</organism>
<reference evidence="9" key="1">
    <citation type="submission" date="2025-08" db="UniProtKB">
        <authorList>
            <consortium name="Ensembl"/>
        </authorList>
    </citation>
    <scope>IDENTIFICATION</scope>
</reference>
<proteinExistence type="predicted"/>
<keyword evidence="3" id="KW-0597">Phosphoprotein</keyword>
<keyword evidence="2" id="KW-1017">Isopeptide bond</keyword>
<feature type="region of interest" description="Disordered" evidence="7">
    <location>
        <begin position="2311"/>
        <end position="2384"/>
    </location>
</feature>
<comment type="subcellular location">
    <subcellularLocation>
        <location evidence="1">Nucleus</location>
    </subcellularLocation>
</comment>
<feature type="compositionally biased region" description="Polar residues" evidence="7">
    <location>
        <begin position="500"/>
        <end position="510"/>
    </location>
</feature>
<dbReference type="InterPro" id="IPR000253">
    <property type="entry name" value="FHA_dom"/>
</dbReference>
<feature type="compositionally biased region" description="Basic and acidic residues" evidence="7">
    <location>
        <begin position="1317"/>
        <end position="1326"/>
    </location>
</feature>
<accession>A0A7M4EQT6</accession>
<feature type="compositionally biased region" description="Basic and acidic residues" evidence="7">
    <location>
        <begin position="2355"/>
        <end position="2365"/>
    </location>
</feature>
<evidence type="ECO:0000313" key="9">
    <source>
        <dbReference type="Ensembl" id="ENSCPRP00005013548.1"/>
    </source>
</evidence>
<dbReference type="SUPFAM" id="SSF49879">
    <property type="entry name" value="SMAD/FHA domain"/>
    <property type="match status" value="1"/>
</dbReference>
<dbReference type="Proteomes" id="UP000594220">
    <property type="component" value="Unplaced"/>
</dbReference>
<feature type="compositionally biased region" description="Basic residues" evidence="7">
    <location>
        <begin position="729"/>
        <end position="740"/>
    </location>
</feature>
<keyword evidence="6" id="KW-0131">Cell cycle</keyword>
<dbReference type="Pfam" id="PF15276">
    <property type="entry name" value="PP1_bind"/>
    <property type="match status" value="1"/>
</dbReference>
<feature type="compositionally biased region" description="Basic and acidic residues" evidence="7">
    <location>
        <begin position="2327"/>
        <end position="2344"/>
    </location>
</feature>
<feature type="compositionally biased region" description="Basic and acidic residues" evidence="7">
    <location>
        <begin position="564"/>
        <end position="586"/>
    </location>
</feature>
<feature type="region of interest" description="Disordered" evidence="7">
    <location>
        <begin position="1029"/>
        <end position="1059"/>
    </location>
</feature>